<feature type="domain" description="MucB/RseB N-terminal" evidence="2">
    <location>
        <begin position="115"/>
        <end position="191"/>
    </location>
</feature>
<gene>
    <name evidence="4" type="ORF">AGRA3207_005903</name>
</gene>
<dbReference type="Gene3D" id="2.50.20.10">
    <property type="entry name" value="Lipoprotein localisation LolA/LolB/LppX"/>
    <property type="match status" value="1"/>
</dbReference>
<reference evidence="4" key="1">
    <citation type="submission" date="2020-07" db="EMBL/GenBank/DDBJ databases">
        <authorList>
            <person name="Tarantini F.S."/>
            <person name="Hong K.W."/>
            <person name="Chan K.G."/>
        </authorList>
    </citation>
    <scope>NUCLEOTIDE SEQUENCE</scope>
    <source>
        <strain evidence="4">32-07</strain>
    </source>
</reference>
<evidence type="ECO:0000256" key="1">
    <source>
        <dbReference type="SAM" id="MobiDB-lite"/>
    </source>
</evidence>
<sequence length="369" mass="39017">MIAGTVTGRARRCALMAGGFVGALALAGALTGDAGPARGVRSDPGAVGLLRAAADAARRVPYEGRRFLTTWNRTRSATSEAGVAHRPGEGARYVSPSGTEGYRPESAAGETTGFTAATLTLLTRNYSVVRAADAAVCGRRARVVEARRADGSTAGRFWLDSETGLMLRRELVDATGRRVVASGFTEIALGTPSGVRTQLHSAPSAPPARGADRTDPDMTSAPAATLAPWEERLDRAQLAALRADGWPVPKSLPGRLTLYEARRDNGTVHLSYSDGLAAVSVFVQRGSLDETRFIGWQKSARRGRTVYRRESLRRWAVSAGGGYVSTVLTDVPQSTAEAVALNLPRGGTPFWKRVARGSRRLGSAANPFG</sequence>
<evidence type="ECO:0000313" key="5">
    <source>
        <dbReference type="Proteomes" id="UP001049518"/>
    </source>
</evidence>
<dbReference type="InterPro" id="IPR033434">
    <property type="entry name" value="MucB/RseB_N"/>
</dbReference>
<keyword evidence="5" id="KW-1185">Reference proteome</keyword>
<dbReference type="EMBL" id="CP059572">
    <property type="protein sequence ID" value="QXJ24557.1"/>
    <property type="molecule type" value="Genomic_DNA"/>
</dbReference>
<dbReference type="Pfam" id="PF03888">
    <property type="entry name" value="MucB_RseB"/>
    <property type="match status" value="1"/>
</dbReference>
<dbReference type="Gene3D" id="3.30.200.100">
    <property type="entry name" value="MucB/RseB, C-terminal domain"/>
    <property type="match status" value="1"/>
</dbReference>
<proteinExistence type="predicted"/>
<evidence type="ECO:0000313" key="4">
    <source>
        <dbReference type="EMBL" id="QXJ24557.1"/>
    </source>
</evidence>
<organism evidence="4 5">
    <name type="scientific">Actinomadura graeca</name>
    <dbReference type="NCBI Taxonomy" id="2750812"/>
    <lineage>
        <taxon>Bacteria</taxon>
        <taxon>Bacillati</taxon>
        <taxon>Actinomycetota</taxon>
        <taxon>Actinomycetes</taxon>
        <taxon>Streptosporangiales</taxon>
        <taxon>Thermomonosporaceae</taxon>
        <taxon>Actinomadura</taxon>
    </lineage>
</organism>
<accession>A0ABX8R0M0</accession>
<name>A0ABX8R0M0_9ACTN</name>
<evidence type="ECO:0000259" key="3">
    <source>
        <dbReference type="Pfam" id="PF17188"/>
    </source>
</evidence>
<dbReference type="InterPro" id="IPR033436">
    <property type="entry name" value="MucB/RseB_C"/>
</dbReference>
<dbReference type="RefSeq" id="WP_231336433.1">
    <property type="nucleotide sequence ID" value="NZ_CP059572.1"/>
</dbReference>
<feature type="domain" description="MucB/RseB C-terminal" evidence="3">
    <location>
        <begin position="264"/>
        <end position="342"/>
    </location>
</feature>
<dbReference type="Proteomes" id="UP001049518">
    <property type="component" value="Chromosome"/>
</dbReference>
<dbReference type="InterPro" id="IPR038484">
    <property type="entry name" value="MucB/RseB_C_sf"/>
</dbReference>
<dbReference type="Pfam" id="PF17188">
    <property type="entry name" value="MucB_RseB_C"/>
    <property type="match status" value="1"/>
</dbReference>
<evidence type="ECO:0000259" key="2">
    <source>
        <dbReference type="Pfam" id="PF03888"/>
    </source>
</evidence>
<protein>
    <submittedName>
        <fullName evidence="4">MucB/RseB C-terminal domain-containing protein</fullName>
    </submittedName>
</protein>
<feature type="region of interest" description="Disordered" evidence="1">
    <location>
        <begin position="195"/>
        <end position="222"/>
    </location>
</feature>
<feature type="region of interest" description="Disordered" evidence="1">
    <location>
        <begin position="76"/>
        <end position="108"/>
    </location>
</feature>